<protein>
    <recommendedName>
        <fullName evidence="10">Diguanylate cyclase</fullName>
    </recommendedName>
</protein>
<dbReference type="Pfam" id="PF13185">
    <property type="entry name" value="GAF_2"/>
    <property type="match status" value="1"/>
</dbReference>
<feature type="domain" description="PAS" evidence="6">
    <location>
        <begin position="178"/>
        <end position="226"/>
    </location>
</feature>
<evidence type="ECO:0000256" key="4">
    <source>
        <dbReference type="SAM" id="Coils"/>
    </source>
</evidence>
<evidence type="ECO:0000259" key="5">
    <source>
        <dbReference type="PROSITE" id="PS50110"/>
    </source>
</evidence>
<evidence type="ECO:0000256" key="1">
    <source>
        <dbReference type="ARBA" id="ARBA00022679"/>
    </source>
</evidence>
<dbReference type="InterPro" id="IPR029787">
    <property type="entry name" value="Nucleotide_cyclase"/>
</dbReference>
<evidence type="ECO:0000313" key="8">
    <source>
        <dbReference type="EMBL" id="PNV68266.1"/>
    </source>
</evidence>
<dbReference type="InterPro" id="IPR001789">
    <property type="entry name" value="Sig_transdc_resp-reg_receiver"/>
</dbReference>
<keyword evidence="2" id="KW-0418">Kinase</keyword>
<feature type="modified residue" description="4-aspartylphosphate" evidence="3">
    <location>
        <position position="61"/>
    </location>
</feature>
<dbReference type="SUPFAM" id="SSF55073">
    <property type="entry name" value="Nucleotide cyclase"/>
    <property type="match status" value="1"/>
</dbReference>
<evidence type="ECO:0000256" key="2">
    <source>
        <dbReference type="ARBA" id="ARBA00022777"/>
    </source>
</evidence>
<accession>A0A2K2UD65</accession>
<feature type="domain" description="GGDEF" evidence="7">
    <location>
        <begin position="742"/>
        <end position="867"/>
    </location>
</feature>
<dbReference type="InterPro" id="IPR043128">
    <property type="entry name" value="Rev_trsase/Diguanyl_cyclase"/>
</dbReference>
<dbReference type="Gene3D" id="3.30.450.20">
    <property type="entry name" value="PAS domain"/>
    <property type="match status" value="3"/>
</dbReference>
<dbReference type="InterPro" id="IPR000014">
    <property type="entry name" value="PAS"/>
</dbReference>
<dbReference type="AlphaFoldDB" id="A0A2K2UD65"/>
<evidence type="ECO:0008006" key="10">
    <source>
        <dbReference type="Google" id="ProtNLM"/>
    </source>
</evidence>
<dbReference type="GO" id="GO:0000160">
    <property type="term" value="P:phosphorelay signal transduction system"/>
    <property type="evidence" value="ECO:0007669"/>
    <property type="project" value="InterPro"/>
</dbReference>
<keyword evidence="3" id="KW-0597">Phosphoprotein</keyword>
<comment type="caution">
    <text evidence="8">The sequence shown here is derived from an EMBL/GenBank/DDBJ whole genome shotgun (WGS) entry which is preliminary data.</text>
</comment>
<dbReference type="CDD" id="cd01949">
    <property type="entry name" value="GGDEF"/>
    <property type="match status" value="1"/>
</dbReference>
<dbReference type="InterPro" id="IPR052155">
    <property type="entry name" value="Biofilm_reg_signaling"/>
</dbReference>
<gene>
    <name evidence="8" type="ORF">C2L71_03120</name>
</gene>
<sequence length="867" mass="96252">MSGASAMGEQPKTVLGVYIAPAEHNALCAAAEDNFCFEFATSVEDALRLVDASVPDAILCDFAAPGAGDLLGRLRDGGMTSSFAVLALAPEDDEVAQAAALEQGAEDVIALPAHPRLVRARLKKALCNRNAPEARLREGDVQSLPLEKASDLALKLINEAPGGFIRMRMAPDGSVVPVFVNDGFCRMMGMGRAEAMLLVVSDVYAGVHPDDVAALQQAIAQAMEKRTVFSARARFLHKQKGYLLFQAFYRATADADGSRCINAYFADITSEGEREERRRELLDNLPCGAIIFEIAADGTIDCPHINKRYIELVGRDAAELRLHDAIRAVHVDDRERLMRAIDEAVLEDRQMECDIRTLRGDGSYVPFHLVGRVVEKGPIKSVMYTTYTPISEETRSLSVALADQRRAERQAQEINEQLSFLNDVSRYLLVGSDPNDSIRLALEKMREYFDGDRSYVFELDEKRQESNNTYETCAPGVVPEKENLQHVPYALQEYALGILRKGESIFLNDSRGIADSGIDAGQIITNQGIQRLILVPLRSGTELVGFMGVDNPMRNASHVSHLMALGDYMTAMLRRRDNEEQILRDNRVLRDIMNDMPGGFVQQLVTPDGRTVPIFINEEFCRISGMSHDECVRFYSTDGFTGVHPDDEEMARLALEKLVATRETITLRLRLIRGDGSYVPMQVFYRVTDDRDGNLLLSGYYTDLTDELAAREREMAEHDELTGLFNRTRLARMQASVYQELSSCGVLFFDVNHLKTVNDTQGHEQGDVLLKLVADGIRAVTDERIHGYRYGGDEFLVVACNGDEAELPALAARWKEAMRALSSDRGVAATAAIGSTWSRAPLALGDLIRRADQAMYDEKQRVRQSAD</sequence>
<dbReference type="Gene3D" id="3.30.70.270">
    <property type="match status" value="1"/>
</dbReference>
<dbReference type="SUPFAM" id="SSF55781">
    <property type="entry name" value="GAF domain-like"/>
    <property type="match status" value="1"/>
</dbReference>
<dbReference type="PROSITE" id="PS50110">
    <property type="entry name" value="RESPONSE_REGULATORY"/>
    <property type="match status" value="1"/>
</dbReference>
<keyword evidence="9" id="KW-1185">Reference proteome</keyword>
<dbReference type="InterPro" id="IPR035965">
    <property type="entry name" value="PAS-like_dom_sf"/>
</dbReference>
<dbReference type="Pfam" id="PF00990">
    <property type="entry name" value="GGDEF"/>
    <property type="match status" value="1"/>
</dbReference>
<dbReference type="NCBIfam" id="TIGR00229">
    <property type="entry name" value="sensory_box"/>
    <property type="match status" value="1"/>
</dbReference>
<dbReference type="NCBIfam" id="TIGR00254">
    <property type="entry name" value="GGDEF"/>
    <property type="match status" value="1"/>
</dbReference>
<proteinExistence type="predicted"/>
<dbReference type="OrthoDB" id="23692at2"/>
<dbReference type="PROSITE" id="PS50887">
    <property type="entry name" value="GGDEF"/>
    <property type="match status" value="1"/>
</dbReference>
<feature type="coiled-coil region" evidence="4">
    <location>
        <begin position="397"/>
        <end position="424"/>
    </location>
</feature>
<dbReference type="InterPro" id="IPR013655">
    <property type="entry name" value="PAS_fold_3"/>
</dbReference>
<keyword evidence="1" id="KW-0808">Transferase</keyword>
<dbReference type="EMBL" id="PPEK01000002">
    <property type="protein sequence ID" value="PNV68266.1"/>
    <property type="molecule type" value="Genomic_DNA"/>
</dbReference>
<organism evidence="8 9">
    <name type="scientific">Enteroscipio rubneri</name>
    <dbReference type="NCBI Taxonomy" id="2070686"/>
    <lineage>
        <taxon>Bacteria</taxon>
        <taxon>Bacillati</taxon>
        <taxon>Actinomycetota</taxon>
        <taxon>Coriobacteriia</taxon>
        <taxon>Eggerthellales</taxon>
        <taxon>Eggerthellaceae</taxon>
        <taxon>Enteroscipio</taxon>
    </lineage>
</organism>
<dbReference type="Proteomes" id="UP000236197">
    <property type="component" value="Unassembled WGS sequence"/>
</dbReference>
<dbReference type="InterPro" id="IPR029016">
    <property type="entry name" value="GAF-like_dom_sf"/>
</dbReference>
<dbReference type="SUPFAM" id="SSF55785">
    <property type="entry name" value="PYP-like sensor domain (PAS domain)"/>
    <property type="match status" value="3"/>
</dbReference>
<dbReference type="InterPro" id="IPR011006">
    <property type="entry name" value="CheY-like_superfamily"/>
</dbReference>
<dbReference type="InterPro" id="IPR000160">
    <property type="entry name" value="GGDEF_dom"/>
</dbReference>
<evidence type="ECO:0000313" key="9">
    <source>
        <dbReference type="Proteomes" id="UP000236197"/>
    </source>
</evidence>
<evidence type="ECO:0000259" key="7">
    <source>
        <dbReference type="PROSITE" id="PS50887"/>
    </source>
</evidence>
<reference evidence="9" key="1">
    <citation type="submission" date="2018-01" db="EMBL/GenBank/DDBJ databases">
        <title>Rubneribacter badeniensis gen. nov., sp. nov., and Colonibacter rubneri, gen. nov., sp. nov., WGS of new members of the Eggerthellaceae.</title>
        <authorList>
            <person name="Danylec N."/>
            <person name="Stoll D.A."/>
            <person name="Doetsch A."/>
            <person name="Kulling S.E."/>
            <person name="Huch M."/>
        </authorList>
    </citation>
    <scope>NUCLEOTIDE SEQUENCE [LARGE SCALE GENOMIC DNA]</scope>
    <source>
        <strain evidence="9">ResAG-96</strain>
    </source>
</reference>
<dbReference type="PROSITE" id="PS50112">
    <property type="entry name" value="PAS"/>
    <property type="match status" value="2"/>
</dbReference>
<dbReference type="Gene3D" id="3.40.50.2300">
    <property type="match status" value="1"/>
</dbReference>
<name>A0A2K2UD65_9ACTN</name>
<evidence type="ECO:0000256" key="3">
    <source>
        <dbReference type="PROSITE-ProRule" id="PRU00169"/>
    </source>
</evidence>
<feature type="domain" description="Response regulatory" evidence="5">
    <location>
        <begin position="13"/>
        <end position="126"/>
    </location>
</feature>
<dbReference type="SUPFAM" id="SSF52172">
    <property type="entry name" value="CheY-like"/>
    <property type="match status" value="1"/>
</dbReference>
<feature type="domain" description="PAS" evidence="6">
    <location>
        <begin position="274"/>
        <end position="348"/>
    </location>
</feature>
<dbReference type="PANTHER" id="PTHR44757">
    <property type="entry name" value="DIGUANYLATE CYCLASE DGCP"/>
    <property type="match status" value="1"/>
</dbReference>
<dbReference type="Gene3D" id="3.30.450.40">
    <property type="match status" value="1"/>
</dbReference>
<dbReference type="Pfam" id="PF08447">
    <property type="entry name" value="PAS_3"/>
    <property type="match status" value="3"/>
</dbReference>
<keyword evidence="4" id="KW-0175">Coiled coil</keyword>
<dbReference type="InterPro" id="IPR003018">
    <property type="entry name" value="GAF"/>
</dbReference>
<dbReference type="PANTHER" id="PTHR44757:SF2">
    <property type="entry name" value="BIOFILM ARCHITECTURE MAINTENANCE PROTEIN MBAA"/>
    <property type="match status" value="1"/>
</dbReference>
<dbReference type="GO" id="GO:0016301">
    <property type="term" value="F:kinase activity"/>
    <property type="evidence" value="ECO:0007669"/>
    <property type="project" value="UniProtKB-KW"/>
</dbReference>
<dbReference type="SMART" id="SM00267">
    <property type="entry name" value="GGDEF"/>
    <property type="match status" value="1"/>
</dbReference>
<dbReference type="SMART" id="SM00091">
    <property type="entry name" value="PAS"/>
    <property type="match status" value="3"/>
</dbReference>
<evidence type="ECO:0000259" key="6">
    <source>
        <dbReference type="PROSITE" id="PS50112"/>
    </source>
</evidence>
<dbReference type="CDD" id="cd00130">
    <property type="entry name" value="PAS"/>
    <property type="match status" value="3"/>
</dbReference>